<dbReference type="EMBL" id="KB469298">
    <property type="protein sequence ID" value="EPQ58306.1"/>
    <property type="molecule type" value="Genomic_DNA"/>
</dbReference>
<dbReference type="GO" id="GO:0003684">
    <property type="term" value="F:damaged DNA binding"/>
    <property type="evidence" value="ECO:0007669"/>
    <property type="project" value="InterPro"/>
</dbReference>
<dbReference type="GO" id="GO:0140078">
    <property type="term" value="F:class I DNA-(apurinic or apyrimidinic site) endonuclease activity"/>
    <property type="evidence" value="ECO:0007669"/>
    <property type="project" value="UniProtKB-EC"/>
</dbReference>
<proteinExistence type="inferred from homology"/>
<comment type="similarity">
    <text evidence="1">Belongs to the type-1 OGG1 family.</text>
</comment>
<evidence type="ECO:0000256" key="4">
    <source>
        <dbReference type="ARBA" id="ARBA00022801"/>
    </source>
</evidence>
<evidence type="ECO:0000313" key="14">
    <source>
        <dbReference type="Proteomes" id="UP000030669"/>
    </source>
</evidence>
<feature type="chain" id="PRO_5004544081" description="DNA-(apurinic or apyrimidinic site) lyase" evidence="11">
    <location>
        <begin position="23"/>
        <end position="472"/>
    </location>
</feature>
<evidence type="ECO:0000256" key="6">
    <source>
        <dbReference type="ARBA" id="ARBA00023239"/>
    </source>
</evidence>
<sequence length="472" mass="52094">MSCPIPAGFHALPLPIVQLSLAAVLKCGQSFRWSVFPLSPTPLPLSYPSHEYRFCLKDRVVCLRQSPDTLYYRTILPPQKDGNDDSSSEEKAQQETLAWIRDYFQLDVDLVALYNSWADRDPVFRKFRDRFEGIRMLRQDPWENLISFICSSNNNIVRITKMITSLCDRFSPRLLSLPPPDPYPASVSPLSPPATPSRTPSPPFSSDVLTAPNGDDLRAYHPFPSPSALASSSVAATLRTLGFGYRAEYVQKTAQMLVGGHFLDSGNSATPDEWLRTLRDMPTTEARDALLRFMGVGRKVADCVLLMSLDKNEVVPVDTHVHHIAMKHYGVGSSKGKSSGKIPITPKIYDEVNAKLAQVWGDYAGWAHSVLFTADLKSFSTYGLEAPLTSASAPSAALLGLPTLPLTPSPSQEKASRKCSRRAAIQTARAQDAVARATTDDEVANEQAPYDLSCSLAERVKKRRRTAAPDIR</sequence>
<evidence type="ECO:0000256" key="2">
    <source>
        <dbReference type="ARBA" id="ARBA00012720"/>
    </source>
</evidence>
<name>S7QEQ4_GLOTA</name>
<dbReference type="GO" id="GO:0034039">
    <property type="term" value="F:8-oxo-7,8-dihydroguanine DNA N-glycosylase activity"/>
    <property type="evidence" value="ECO:0007669"/>
    <property type="project" value="TreeGrafter"/>
</dbReference>
<evidence type="ECO:0000256" key="9">
    <source>
        <dbReference type="ARBA" id="ARBA00044632"/>
    </source>
</evidence>
<dbReference type="EC" id="4.2.99.18" evidence="2"/>
<dbReference type="SMART" id="SM00478">
    <property type="entry name" value="ENDO3c"/>
    <property type="match status" value="1"/>
</dbReference>
<feature type="compositionally biased region" description="Pro residues" evidence="10">
    <location>
        <begin position="190"/>
        <end position="203"/>
    </location>
</feature>
<dbReference type="GO" id="GO:0006285">
    <property type="term" value="P:base-excision repair, AP site formation"/>
    <property type="evidence" value="ECO:0007669"/>
    <property type="project" value="UniProtKB-ARBA"/>
</dbReference>
<feature type="domain" description="HhH-GPD" evidence="12">
    <location>
        <begin position="205"/>
        <end position="376"/>
    </location>
</feature>
<dbReference type="STRING" id="670483.S7QEQ4"/>
<dbReference type="CDD" id="cd00056">
    <property type="entry name" value="ENDO3c"/>
    <property type="match status" value="1"/>
</dbReference>
<dbReference type="OrthoDB" id="238681at2759"/>
<dbReference type="Gene3D" id="1.10.1670.10">
    <property type="entry name" value="Helix-hairpin-Helix base-excision DNA repair enzymes (C-terminal)"/>
    <property type="match status" value="1"/>
</dbReference>
<keyword evidence="4" id="KW-0378">Hydrolase</keyword>
<dbReference type="PANTHER" id="PTHR10242">
    <property type="entry name" value="8-OXOGUANINE DNA GLYCOSYLASE"/>
    <property type="match status" value="1"/>
</dbReference>
<dbReference type="InterPro" id="IPR023170">
    <property type="entry name" value="HhH_base_excis_C"/>
</dbReference>
<keyword evidence="11" id="KW-0732">Signal</keyword>
<keyword evidence="7" id="KW-0511">Multifunctional enzyme</keyword>
<dbReference type="GO" id="GO:0006289">
    <property type="term" value="P:nucleotide-excision repair"/>
    <property type="evidence" value="ECO:0007669"/>
    <property type="project" value="InterPro"/>
</dbReference>
<evidence type="ECO:0000256" key="5">
    <source>
        <dbReference type="ARBA" id="ARBA00023204"/>
    </source>
</evidence>
<dbReference type="AlphaFoldDB" id="S7QEQ4"/>
<feature type="region of interest" description="Disordered" evidence="10">
    <location>
        <begin position="185"/>
        <end position="208"/>
    </location>
</feature>
<keyword evidence="5" id="KW-0234">DNA repair</keyword>
<evidence type="ECO:0000256" key="8">
    <source>
        <dbReference type="ARBA" id="ARBA00023295"/>
    </source>
</evidence>
<evidence type="ECO:0000256" key="3">
    <source>
        <dbReference type="ARBA" id="ARBA00022763"/>
    </source>
</evidence>
<dbReference type="PANTHER" id="PTHR10242:SF2">
    <property type="entry name" value="N-GLYCOSYLASE_DNA LYASE"/>
    <property type="match status" value="1"/>
</dbReference>
<dbReference type="Gene3D" id="1.10.340.30">
    <property type="entry name" value="Hypothetical protein, domain 2"/>
    <property type="match status" value="1"/>
</dbReference>
<dbReference type="SUPFAM" id="SSF48150">
    <property type="entry name" value="DNA-glycosylase"/>
    <property type="match status" value="1"/>
</dbReference>
<feature type="signal peptide" evidence="11">
    <location>
        <begin position="1"/>
        <end position="22"/>
    </location>
</feature>
<dbReference type="GeneID" id="19308283"/>
<dbReference type="HOGENOM" id="CLU_027543_1_0_1"/>
<evidence type="ECO:0000256" key="1">
    <source>
        <dbReference type="ARBA" id="ARBA00010679"/>
    </source>
</evidence>
<dbReference type="eggNOG" id="KOG2875">
    <property type="taxonomic scope" value="Eukaryota"/>
</dbReference>
<dbReference type="InterPro" id="IPR052054">
    <property type="entry name" value="Oxidative_DNA_repair_enzyme"/>
</dbReference>
<evidence type="ECO:0000256" key="10">
    <source>
        <dbReference type="SAM" id="MobiDB-lite"/>
    </source>
</evidence>
<dbReference type="InterPro" id="IPR003265">
    <property type="entry name" value="HhH-GPD_domain"/>
</dbReference>
<protein>
    <recommendedName>
        <fullName evidence="2">DNA-(apurinic or apyrimidinic site) lyase</fullName>
        <ecNumber evidence="2">4.2.99.18</ecNumber>
    </recommendedName>
</protein>
<dbReference type="Gene3D" id="3.30.310.40">
    <property type="match status" value="1"/>
</dbReference>
<dbReference type="KEGG" id="gtr:GLOTRDRAFT_72599"/>
<dbReference type="Pfam" id="PF07934">
    <property type="entry name" value="OGG_N"/>
    <property type="match status" value="1"/>
</dbReference>
<keyword evidence="6" id="KW-0456">Lyase</keyword>
<gene>
    <name evidence="13" type="ORF">GLOTRDRAFT_72599</name>
</gene>
<dbReference type="OMA" id="ITKMCHS"/>
<organism evidence="13 14">
    <name type="scientific">Gloeophyllum trabeum (strain ATCC 11539 / FP-39264 / Madison 617)</name>
    <name type="common">Brown rot fungus</name>
    <dbReference type="NCBI Taxonomy" id="670483"/>
    <lineage>
        <taxon>Eukaryota</taxon>
        <taxon>Fungi</taxon>
        <taxon>Dikarya</taxon>
        <taxon>Basidiomycota</taxon>
        <taxon>Agaricomycotina</taxon>
        <taxon>Agaricomycetes</taxon>
        <taxon>Gloeophyllales</taxon>
        <taxon>Gloeophyllaceae</taxon>
        <taxon>Gloeophyllum</taxon>
    </lineage>
</organism>
<dbReference type="RefSeq" id="XP_007863522.1">
    <property type="nucleotide sequence ID" value="XM_007865331.1"/>
</dbReference>
<evidence type="ECO:0000256" key="7">
    <source>
        <dbReference type="ARBA" id="ARBA00023268"/>
    </source>
</evidence>
<dbReference type="GO" id="GO:0005634">
    <property type="term" value="C:nucleus"/>
    <property type="evidence" value="ECO:0007669"/>
    <property type="project" value="TreeGrafter"/>
</dbReference>
<keyword evidence="3" id="KW-0227">DNA damage</keyword>
<reference evidence="13 14" key="1">
    <citation type="journal article" date="2012" name="Science">
        <title>The Paleozoic origin of enzymatic lignin decomposition reconstructed from 31 fungal genomes.</title>
        <authorList>
            <person name="Floudas D."/>
            <person name="Binder M."/>
            <person name="Riley R."/>
            <person name="Barry K."/>
            <person name="Blanchette R.A."/>
            <person name="Henrissat B."/>
            <person name="Martinez A.T."/>
            <person name="Otillar R."/>
            <person name="Spatafora J.W."/>
            <person name="Yadav J.S."/>
            <person name="Aerts A."/>
            <person name="Benoit I."/>
            <person name="Boyd A."/>
            <person name="Carlson A."/>
            <person name="Copeland A."/>
            <person name="Coutinho P.M."/>
            <person name="de Vries R.P."/>
            <person name="Ferreira P."/>
            <person name="Findley K."/>
            <person name="Foster B."/>
            <person name="Gaskell J."/>
            <person name="Glotzer D."/>
            <person name="Gorecki P."/>
            <person name="Heitman J."/>
            <person name="Hesse C."/>
            <person name="Hori C."/>
            <person name="Igarashi K."/>
            <person name="Jurgens J.A."/>
            <person name="Kallen N."/>
            <person name="Kersten P."/>
            <person name="Kohler A."/>
            <person name="Kuees U."/>
            <person name="Kumar T.K.A."/>
            <person name="Kuo A."/>
            <person name="LaButti K."/>
            <person name="Larrondo L.F."/>
            <person name="Lindquist E."/>
            <person name="Ling A."/>
            <person name="Lombard V."/>
            <person name="Lucas S."/>
            <person name="Lundell T."/>
            <person name="Martin R."/>
            <person name="McLaughlin D.J."/>
            <person name="Morgenstern I."/>
            <person name="Morin E."/>
            <person name="Murat C."/>
            <person name="Nagy L.G."/>
            <person name="Nolan M."/>
            <person name="Ohm R.A."/>
            <person name="Patyshakuliyeva A."/>
            <person name="Rokas A."/>
            <person name="Ruiz-Duenas F.J."/>
            <person name="Sabat G."/>
            <person name="Salamov A."/>
            <person name="Samejima M."/>
            <person name="Schmutz J."/>
            <person name="Slot J.C."/>
            <person name="St John F."/>
            <person name="Stenlid J."/>
            <person name="Sun H."/>
            <person name="Sun S."/>
            <person name="Syed K."/>
            <person name="Tsang A."/>
            <person name="Wiebenga A."/>
            <person name="Young D."/>
            <person name="Pisabarro A."/>
            <person name="Eastwood D.C."/>
            <person name="Martin F."/>
            <person name="Cullen D."/>
            <person name="Grigoriev I.V."/>
            <person name="Hibbett D.S."/>
        </authorList>
    </citation>
    <scope>NUCLEOTIDE SEQUENCE [LARGE SCALE GENOMIC DNA]</scope>
    <source>
        <strain evidence="13 14">ATCC 11539</strain>
    </source>
</reference>
<accession>S7QEQ4</accession>
<dbReference type="SUPFAM" id="SSF55945">
    <property type="entry name" value="TATA-box binding protein-like"/>
    <property type="match status" value="1"/>
</dbReference>
<evidence type="ECO:0000259" key="12">
    <source>
        <dbReference type="SMART" id="SM00478"/>
    </source>
</evidence>
<comment type="catalytic activity">
    <reaction evidence="9">
        <text>2'-deoxyribonucleotide-(2'-deoxyribose 5'-phosphate)-2'-deoxyribonucleotide-DNA = a 3'-end 2'-deoxyribonucleotide-(2,3-dehydro-2,3-deoxyribose 5'-phosphate)-DNA + a 5'-end 5'-phospho-2'-deoxyribonucleoside-DNA + H(+)</text>
        <dbReference type="Rhea" id="RHEA:66592"/>
        <dbReference type="Rhea" id="RHEA-COMP:13180"/>
        <dbReference type="Rhea" id="RHEA-COMP:16897"/>
        <dbReference type="Rhea" id="RHEA-COMP:17067"/>
        <dbReference type="ChEBI" id="CHEBI:15378"/>
        <dbReference type="ChEBI" id="CHEBI:136412"/>
        <dbReference type="ChEBI" id="CHEBI:157695"/>
        <dbReference type="ChEBI" id="CHEBI:167181"/>
        <dbReference type="EC" id="4.2.99.18"/>
    </reaction>
</comment>
<evidence type="ECO:0000256" key="11">
    <source>
        <dbReference type="SAM" id="SignalP"/>
    </source>
</evidence>
<dbReference type="InterPro" id="IPR012904">
    <property type="entry name" value="OGG_N"/>
</dbReference>
<keyword evidence="14" id="KW-1185">Reference proteome</keyword>
<dbReference type="Proteomes" id="UP000030669">
    <property type="component" value="Unassembled WGS sequence"/>
</dbReference>
<dbReference type="InterPro" id="IPR011257">
    <property type="entry name" value="DNA_glycosylase"/>
</dbReference>
<keyword evidence="8" id="KW-0326">Glycosidase</keyword>
<evidence type="ECO:0000313" key="13">
    <source>
        <dbReference type="EMBL" id="EPQ58306.1"/>
    </source>
</evidence>
<dbReference type="Pfam" id="PF00730">
    <property type="entry name" value="HhH-GPD"/>
    <property type="match status" value="1"/>
</dbReference>